<dbReference type="PANTHER" id="PTHR46825:SF14">
    <property type="entry name" value="BETA-LACTAMASE-RELATED DOMAIN-CONTAINING PROTEIN"/>
    <property type="match status" value="1"/>
</dbReference>
<proteinExistence type="inferred from homology"/>
<gene>
    <name evidence="3" type="ORF">BJX67DRAFT_382552</name>
</gene>
<feature type="domain" description="Beta-lactamase-related" evidence="2">
    <location>
        <begin position="28"/>
        <end position="406"/>
    </location>
</feature>
<name>A0ABR4LMV9_9EURO</name>
<organism evidence="3 4">
    <name type="scientific">Aspergillus lucknowensis</name>
    <dbReference type="NCBI Taxonomy" id="176173"/>
    <lineage>
        <taxon>Eukaryota</taxon>
        <taxon>Fungi</taxon>
        <taxon>Dikarya</taxon>
        <taxon>Ascomycota</taxon>
        <taxon>Pezizomycotina</taxon>
        <taxon>Eurotiomycetes</taxon>
        <taxon>Eurotiomycetidae</taxon>
        <taxon>Eurotiales</taxon>
        <taxon>Aspergillaceae</taxon>
        <taxon>Aspergillus</taxon>
        <taxon>Aspergillus subgen. Nidulantes</taxon>
    </lineage>
</organism>
<dbReference type="EMBL" id="JBFXLQ010000029">
    <property type="protein sequence ID" value="KAL2865869.1"/>
    <property type="molecule type" value="Genomic_DNA"/>
</dbReference>
<dbReference type="InterPro" id="IPR001466">
    <property type="entry name" value="Beta-lactam-related"/>
</dbReference>
<dbReference type="InterPro" id="IPR012338">
    <property type="entry name" value="Beta-lactam/transpept-like"/>
</dbReference>
<dbReference type="SUPFAM" id="SSF56601">
    <property type="entry name" value="beta-lactamase/transpeptidase-like"/>
    <property type="match status" value="1"/>
</dbReference>
<dbReference type="Pfam" id="PF00144">
    <property type="entry name" value="Beta-lactamase"/>
    <property type="match status" value="1"/>
</dbReference>
<reference evidence="3 4" key="1">
    <citation type="submission" date="2024-07" db="EMBL/GenBank/DDBJ databases">
        <title>Section-level genome sequencing and comparative genomics of Aspergillus sections Usti and Cavernicolus.</title>
        <authorList>
            <consortium name="Lawrence Berkeley National Laboratory"/>
            <person name="Nybo J.L."/>
            <person name="Vesth T.C."/>
            <person name="Theobald S."/>
            <person name="Frisvad J.C."/>
            <person name="Larsen T.O."/>
            <person name="Kjaerboelling I."/>
            <person name="Rothschild-Mancinelli K."/>
            <person name="Lyhne E.K."/>
            <person name="Kogle M.E."/>
            <person name="Barry K."/>
            <person name="Clum A."/>
            <person name="Na H."/>
            <person name="Ledsgaard L."/>
            <person name="Lin J."/>
            <person name="Lipzen A."/>
            <person name="Kuo A."/>
            <person name="Riley R."/>
            <person name="Mondo S."/>
            <person name="Labutti K."/>
            <person name="Haridas S."/>
            <person name="Pangalinan J."/>
            <person name="Salamov A.A."/>
            <person name="Simmons B.A."/>
            <person name="Magnuson J.K."/>
            <person name="Chen J."/>
            <person name="Drula E."/>
            <person name="Henrissat B."/>
            <person name="Wiebenga A."/>
            <person name="Lubbers R.J."/>
            <person name="Gomes A.C."/>
            <person name="Macurrencykelacurrency M.R."/>
            <person name="Stajich J."/>
            <person name="Grigoriev I.V."/>
            <person name="Mortensen U.H."/>
            <person name="De Vries R.P."/>
            <person name="Baker S.E."/>
            <person name="Andersen M.R."/>
        </authorList>
    </citation>
    <scope>NUCLEOTIDE SEQUENCE [LARGE SCALE GENOMIC DNA]</scope>
    <source>
        <strain evidence="3 4">CBS 449.75</strain>
    </source>
</reference>
<evidence type="ECO:0000256" key="1">
    <source>
        <dbReference type="ARBA" id="ARBA00038215"/>
    </source>
</evidence>
<protein>
    <submittedName>
        <fullName evidence="3">Beta-lactamase/transpeptidase-like protein</fullName>
    </submittedName>
</protein>
<dbReference type="RefSeq" id="XP_070884848.1">
    <property type="nucleotide sequence ID" value="XM_071033265.1"/>
</dbReference>
<evidence type="ECO:0000313" key="4">
    <source>
        <dbReference type="Proteomes" id="UP001610432"/>
    </source>
</evidence>
<comment type="caution">
    <text evidence="3">The sequence shown here is derived from an EMBL/GenBank/DDBJ whole genome shotgun (WGS) entry which is preliminary data.</text>
</comment>
<comment type="similarity">
    <text evidence="1">Belongs to the peptidase S12 family.</text>
</comment>
<keyword evidence="4" id="KW-1185">Reference proteome</keyword>
<evidence type="ECO:0000259" key="2">
    <source>
        <dbReference type="Pfam" id="PF00144"/>
    </source>
</evidence>
<evidence type="ECO:0000313" key="3">
    <source>
        <dbReference type="EMBL" id="KAL2865869.1"/>
    </source>
</evidence>
<dbReference type="Proteomes" id="UP001610432">
    <property type="component" value="Unassembled WGS sequence"/>
</dbReference>
<accession>A0ABR4LMV9</accession>
<dbReference type="PANTHER" id="PTHR46825">
    <property type="entry name" value="D-ALANYL-D-ALANINE-CARBOXYPEPTIDASE/ENDOPEPTIDASE AMPH"/>
    <property type="match status" value="1"/>
</dbReference>
<dbReference type="InterPro" id="IPR050491">
    <property type="entry name" value="AmpC-like"/>
</dbReference>
<dbReference type="GeneID" id="98148337"/>
<sequence length="580" mass="65291">MDDSQKRETQQRLQSCLPQIHEIHSICQTPSITFGVVHNGEVIFKHSIGHRDAQQTLPANDETIYMIGSCSKMFTSAAVGILVDEGKLSWTDPIRKYVPEFDPVDDPRIGQEADIIDCLRHSTGLSPPSMLCLGPGGTILTDEEDLIPLLNVMPAVDGEGKERFNREWIYNNYVVGLVALIVQRVSGQRFADFVRGRILDPLGMRRTAVRRSDLGGDGNVAAPCVKKSNGRFHGLSDESWPCEEYTPLLAATGMRSCLNDMLTWCIAVLDAERSENDSSYQSQVPNNPLKQMTRVRRGYWTRPADDPEFSKDAAYGMGWFRADIPSSMLSAFSGNGFSREKEYRLHLQHILGKGSEAAPFQVVGHTGGMRGSIFSVFTFPETQSAIVTMTNGRDFGDASDFTAQLLIQALFDMKPTLDLASWARTEAQLAGSNYQKHIERPWRENRHLGDLERDPLLYVGDYRSFNGRFTLSIGGVADGWSTNLSVKFNHRNASECPLVFYRKDVYSFYQVDEDKWKIQQIGAREYKQMLLKFQVDEGGNSVEGLWWQWDADTKPAWFENVRNRNSTQKGAPFLVKSYSG</sequence>
<dbReference type="Gene3D" id="3.40.710.10">
    <property type="entry name" value="DD-peptidase/beta-lactamase superfamily"/>
    <property type="match status" value="1"/>
</dbReference>